<dbReference type="PANTHER" id="PTHR19375">
    <property type="entry name" value="HEAT SHOCK PROTEIN 70KDA"/>
    <property type="match status" value="1"/>
</dbReference>
<evidence type="ECO:0000256" key="11">
    <source>
        <dbReference type="ARBA" id="ARBA00033103"/>
    </source>
</evidence>
<dbReference type="PROSITE" id="PS00297">
    <property type="entry name" value="HSP70_1"/>
    <property type="match status" value="1"/>
</dbReference>
<dbReference type="HOGENOM" id="CLU_315416_0_0_9"/>
<dbReference type="EMBL" id="CBGL010000038">
    <property type="protein sequence ID" value="CDD10522.1"/>
    <property type="molecule type" value="Genomic_DNA"/>
</dbReference>
<sequence length="944" mass="104392">MLINNEEHNDLCVGIDLGTTNSVLATVNLKANGDIVSKVVDLPRAVDVYNSAAGKARLNTQKKPLLPSCVYYREEHGYEPLVGDFAKNQYALRPHLVAKSIKSQMGSAHAEGLADEIMDKTPAQVSARILQHMLREASKIYRTEIKDAVITVPANFDSVMCQATRDAAALAGIQVTNKDGSERPVLLSEPNAVIYDLINQVQNGEISNHIIDLNSEKNVLVFDLGGGTLDITMHKIKRREDCPDVLKVDEIATNRYTLLGGDDFDQAIADVMFEHYQKQYSTSPMVVRKLQQEKKAIMPQLLNYAEELKLELSERRQAESSYAADDSFGWDDEEDAEEFFVGGNMGGIGYAYDDSFTQEDVEKILQPFMGQSLQFADYNKIDSLQDTKNIIYPILDVLQKSAAKLAGEVKVDAVIVNGGMSKFYMVINRLREFFGLEPIVALDPDQAVARGAAVYHYYLHKYAQQMQEDMRMVGADAPALQPLPGKAAAPKAAAAAAQQRAAIEWGKNILNDSLYLGMRDGAVQELVTGGTDLPYQSDYIKGFQLLPDKAEIAIPIKRRTFGDTYQTIGNGHLKLKHGYKDGAYVAIRVLMGSNKVLSMEMLLSSDVDMHQILEQKTAEIVIGGDNPDAPATKLKFNPPAGTKLNVHNELHGLQTLCDRKYTAKGNAQKDVINKLSQRTSSIAAAGNKAEFARPLLEMLCYTNNDELRLRLFTIARKHVAYWTEQQRQSLARECLNQLQGVLQGFPYYGPKINVNIQAIYTLGCCGSKEQVAKVQPLAAENRYYTASLYALGKSRVAGSFVQEVFQRDAYCESNKCNLQVTAHALGMALRLEDGGRAAGLDVDQAVKDLCFIINNRTVLDVNYSSEIVCCLIALAYACDQRFGGNTVSAASMELARQTLANLNRNYSTEVMMRLAKAAGVAYKMLDGESLSEDEEEFLLKKLEI</sequence>
<comment type="function">
    <text evidence="1">Acts as a chaperone.</text>
</comment>
<proteinExistence type="inferred from homology"/>
<keyword evidence="5" id="KW-0547">Nucleotide-binding</keyword>
<evidence type="ECO:0000256" key="5">
    <source>
        <dbReference type="ARBA" id="ARBA00022741"/>
    </source>
</evidence>
<comment type="similarity">
    <text evidence="2">Belongs to the heat shock protein 70 family.</text>
</comment>
<evidence type="ECO:0000256" key="1">
    <source>
        <dbReference type="ARBA" id="ARBA00002290"/>
    </source>
</evidence>
<evidence type="ECO:0000256" key="4">
    <source>
        <dbReference type="ARBA" id="ARBA00017249"/>
    </source>
</evidence>
<dbReference type="RefSeq" id="WP_021721072.1">
    <property type="nucleotide sequence ID" value="NZ_FR892822.1"/>
</dbReference>
<dbReference type="InterPro" id="IPR018181">
    <property type="entry name" value="Heat_shock_70_CS"/>
</dbReference>
<keyword evidence="6" id="KW-0067">ATP-binding</keyword>
<dbReference type="GO" id="GO:0140662">
    <property type="term" value="F:ATP-dependent protein folding chaperone"/>
    <property type="evidence" value="ECO:0007669"/>
    <property type="project" value="InterPro"/>
</dbReference>
<organism evidence="12 13">
    <name type="scientific">Phascolarctobacterium succinatutens CAG:287</name>
    <dbReference type="NCBI Taxonomy" id="1263101"/>
    <lineage>
        <taxon>Bacteria</taxon>
        <taxon>Bacillati</taxon>
        <taxon>Bacillota</taxon>
        <taxon>Negativicutes</taxon>
        <taxon>Acidaminococcales</taxon>
        <taxon>Acidaminococcaceae</taxon>
        <taxon>Phascolarctobacterium</taxon>
    </lineage>
</organism>
<gene>
    <name evidence="12" type="ORF">BN587_02043</name>
</gene>
<dbReference type="AlphaFoldDB" id="R6XWA1"/>
<dbReference type="GO" id="GO:0005524">
    <property type="term" value="F:ATP binding"/>
    <property type="evidence" value="ECO:0007669"/>
    <property type="project" value="UniProtKB-KW"/>
</dbReference>
<reference evidence="12" key="1">
    <citation type="submission" date="2012-11" db="EMBL/GenBank/DDBJ databases">
        <title>Dependencies among metagenomic species, viruses, plasmids and units of genetic variation.</title>
        <authorList>
            <person name="Nielsen H.B."/>
            <person name="Almeida M."/>
            <person name="Juncker A.S."/>
            <person name="Rasmussen S."/>
            <person name="Li J."/>
            <person name="Sunagawa S."/>
            <person name="Plichta D."/>
            <person name="Gautier L."/>
            <person name="Le Chatelier E."/>
            <person name="Peletier E."/>
            <person name="Bonde I."/>
            <person name="Nielsen T."/>
            <person name="Manichanh C."/>
            <person name="Arumugam M."/>
            <person name="Batto J."/>
            <person name="Santos M.B.Q.D."/>
            <person name="Blom N."/>
            <person name="Borruel N."/>
            <person name="Burgdorf K.S."/>
            <person name="Boumezbeur F."/>
            <person name="Casellas F."/>
            <person name="Dore J."/>
            <person name="Guarner F."/>
            <person name="Hansen T."/>
            <person name="Hildebrand F."/>
            <person name="Kaas R.S."/>
            <person name="Kennedy S."/>
            <person name="Kristiansen K."/>
            <person name="Kultima J.R."/>
            <person name="Leonard P."/>
            <person name="Levenez F."/>
            <person name="Lund O."/>
            <person name="Moumen B."/>
            <person name="Le Paslier D."/>
            <person name="Pons N."/>
            <person name="Pedersen O."/>
            <person name="Prifti E."/>
            <person name="Qin J."/>
            <person name="Raes J."/>
            <person name="Tap J."/>
            <person name="Tims S."/>
            <person name="Ussery D.W."/>
            <person name="Yamada T."/>
            <person name="MetaHit consortium"/>
            <person name="Renault P."/>
            <person name="Sicheritz-Ponten T."/>
            <person name="Bork P."/>
            <person name="Wang J."/>
            <person name="Brunak S."/>
            <person name="Ehrlich S.D."/>
        </authorList>
    </citation>
    <scope>NUCLEOTIDE SEQUENCE [LARGE SCALE GENOMIC DNA]</scope>
</reference>
<evidence type="ECO:0000256" key="6">
    <source>
        <dbReference type="ARBA" id="ARBA00022840"/>
    </source>
</evidence>
<evidence type="ECO:0000313" key="13">
    <source>
        <dbReference type="Proteomes" id="UP000014937"/>
    </source>
</evidence>
<protein>
    <recommendedName>
        <fullName evidence="3">Chaperone protein DnaK</fullName>
    </recommendedName>
    <alternativeName>
        <fullName evidence="4">Chaperone protein dnaK</fullName>
    </alternativeName>
    <alternativeName>
        <fullName evidence="11">HSP70</fullName>
    </alternativeName>
    <alternativeName>
        <fullName evidence="10">Heat shock 70 kDa protein</fullName>
    </alternativeName>
    <alternativeName>
        <fullName evidence="9">Heat shock protein 70</fullName>
    </alternativeName>
</protein>
<comment type="caution">
    <text evidence="12">The sequence shown here is derived from an EMBL/GenBank/DDBJ whole genome shotgun (WGS) entry which is preliminary data.</text>
</comment>
<dbReference type="Proteomes" id="UP000014937">
    <property type="component" value="Unassembled WGS sequence"/>
</dbReference>
<evidence type="ECO:0000256" key="10">
    <source>
        <dbReference type="ARBA" id="ARBA00030945"/>
    </source>
</evidence>
<evidence type="ECO:0000256" key="2">
    <source>
        <dbReference type="ARBA" id="ARBA00007381"/>
    </source>
</evidence>
<name>R6XWA1_9FIRM</name>
<evidence type="ECO:0000256" key="9">
    <source>
        <dbReference type="ARBA" id="ARBA00030019"/>
    </source>
</evidence>
<accession>R6XWA1</accession>
<dbReference type="Gene3D" id="3.30.420.40">
    <property type="match status" value="2"/>
</dbReference>
<dbReference type="InterPro" id="IPR013126">
    <property type="entry name" value="Hsp_70_fam"/>
</dbReference>
<evidence type="ECO:0000256" key="7">
    <source>
        <dbReference type="ARBA" id="ARBA00023016"/>
    </source>
</evidence>
<evidence type="ECO:0000256" key="8">
    <source>
        <dbReference type="ARBA" id="ARBA00023186"/>
    </source>
</evidence>
<evidence type="ECO:0000313" key="12">
    <source>
        <dbReference type="EMBL" id="CDD10522.1"/>
    </source>
</evidence>
<dbReference type="PRINTS" id="PR00301">
    <property type="entry name" value="HEATSHOCK70"/>
</dbReference>
<keyword evidence="8" id="KW-0143">Chaperone</keyword>
<dbReference type="Pfam" id="PF00012">
    <property type="entry name" value="HSP70"/>
    <property type="match status" value="2"/>
</dbReference>
<keyword evidence="7" id="KW-0346">Stress response</keyword>
<dbReference type="SUPFAM" id="SSF53067">
    <property type="entry name" value="Actin-like ATPase domain"/>
    <property type="match status" value="2"/>
</dbReference>
<dbReference type="InterPro" id="IPR043129">
    <property type="entry name" value="ATPase_NBD"/>
</dbReference>
<dbReference type="Gene3D" id="3.90.640.10">
    <property type="entry name" value="Actin, Chain A, domain 4"/>
    <property type="match status" value="1"/>
</dbReference>
<evidence type="ECO:0000256" key="3">
    <source>
        <dbReference type="ARBA" id="ARBA00014415"/>
    </source>
</evidence>